<dbReference type="PANTHER" id="PTHR46558">
    <property type="entry name" value="TRACRIPTIONAL REGULATORY PROTEIN-RELATED-RELATED"/>
    <property type="match status" value="1"/>
</dbReference>
<dbReference type="CDD" id="cd00093">
    <property type="entry name" value="HTH_XRE"/>
    <property type="match status" value="1"/>
</dbReference>
<dbReference type="SMART" id="SM00530">
    <property type="entry name" value="HTH_XRE"/>
    <property type="match status" value="1"/>
</dbReference>
<organism evidence="3 4">
    <name type="scientific">Halobacillus dabanensis</name>
    <dbReference type="NCBI Taxonomy" id="240302"/>
    <lineage>
        <taxon>Bacteria</taxon>
        <taxon>Bacillati</taxon>
        <taxon>Bacillota</taxon>
        <taxon>Bacilli</taxon>
        <taxon>Bacillales</taxon>
        <taxon>Bacillaceae</taxon>
        <taxon>Halobacillus</taxon>
    </lineage>
</organism>
<dbReference type="SUPFAM" id="SSF47413">
    <property type="entry name" value="lambda repressor-like DNA-binding domains"/>
    <property type="match status" value="1"/>
</dbReference>
<accession>A0A1I3ZXD8</accession>
<dbReference type="Gene3D" id="1.10.260.40">
    <property type="entry name" value="lambda repressor-like DNA-binding domains"/>
    <property type="match status" value="1"/>
</dbReference>
<dbReference type="PANTHER" id="PTHR46558:SF11">
    <property type="entry name" value="HTH-TYPE TRANSCRIPTIONAL REGULATOR XRE"/>
    <property type="match status" value="1"/>
</dbReference>
<dbReference type="PROSITE" id="PS50943">
    <property type="entry name" value="HTH_CROC1"/>
    <property type="match status" value="1"/>
</dbReference>
<keyword evidence="4" id="KW-1185">Reference proteome</keyword>
<dbReference type="EMBL" id="FOSB01000015">
    <property type="protein sequence ID" value="SFK48351.1"/>
    <property type="molecule type" value="Genomic_DNA"/>
</dbReference>
<evidence type="ECO:0000313" key="4">
    <source>
        <dbReference type="Proteomes" id="UP000183557"/>
    </source>
</evidence>
<evidence type="ECO:0000259" key="2">
    <source>
        <dbReference type="PROSITE" id="PS50943"/>
    </source>
</evidence>
<dbReference type="Pfam" id="PF01381">
    <property type="entry name" value="HTH_3"/>
    <property type="match status" value="1"/>
</dbReference>
<protein>
    <submittedName>
        <fullName evidence="3">Helix-turn-helix</fullName>
    </submittedName>
</protein>
<evidence type="ECO:0000313" key="3">
    <source>
        <dbReference type="EMBL" id="SFK48351.1"/>
    </source>
</evidence>
<dbReference type="RefSeq" id="WP_075038091.1">
    <property type="nucleotide sequence ID" value="NZ_FOSB01000015.1"/>
</dbReference>
<dbReference type="OrthoDB" id="72638at2"/>
<keyword evidence="1" id="KW-0238">DNA-binding</keyword>
<sequence>MADVSERLKKLRKENKMSQRDVAKFLGISESGYGYYEQGRNEPSIDMIKRLADRYDVTADYLLGRSDTPQLSEEEEFKSFANNPELERFYRELPQSDEEDLEKLRAMWEIIKKKDKKNN</sequence>
<evidence type="ECO:0000256" key="1">
    <source>
        <dbReference type="ARBA" id="ARBA00023125"/>
    </source>
</evidence>
<feature type="domain" description="HTH cro/C1-type" evidence="2">
    <location>
        <begin position="8"/>
        <end position="62"/>
    </location>
</feature>
<dbReference type="GO" id="GO:0003677">
    <property type="term" value="F:DNA binding"/>
    <property type="evidence" value="ECO:0007669"/>
    <property type="project" value="UniProtKB-KW"/>
</dbReference>
<dbReference type="InterPro" id="IPR001387">
    <property type="entry name" value="Cro/C1-type_HTH"/>
</dbReference>
<proteinExistence type="predicted"/>
<gene>
    <name evidence="3" type="ORF">SAMN04487936_11521</name>
</gene>
<reference evidence="4" key="1">
    <citation type="submission" date="2016-10" db="EMBL/GenBank/DDBJ databases">
        <authorList>
            <person name="Varghese N."/>
            <person name="Submissions S."/>
        </authorList>
    </citation>
    <scope>NUCLEOTIDE SEQUENCE [LARGE SCALE GENOMIC DNA]</scope>
    <source>
        <strain evidence="4">CGMCC 1.3704</strain>
    </source>
</reference>
<dbReference type="Proteomes" id="UP000183557">
    <property type="component" value="Unassembled WGS sequence"/>
</dbReference>
<name>A0A1I3ZXD8_HALDA</name>
<dbReference type="AlphaFoldDB" id="A0A1I3ZXD8"/>
<dbReference type="InterPro" id="IPR010982">
    <property type="entry name" value="Lambda_DNA-bd_dom_sf"/>
</dbReference>